<evidence type="ECO:0000313" key="1">
    <source>
        <dbReference type="EMBL" id="QRZ12677.1"/>
    </source>
</evidence>
<dbReference type="RefSeq" id="WP_205293705.1">
    <property type="nucleotide sequence ID" value="NZ_CP070368.1"/>
</dbReference>
<name>A0ABX7JEL8_9RHOB</name>
<sequence length="61" mass="6799">MQYRITNKKNQTATLEADRYEIDGSGTRFYGENDEVIASFYDGEIISVAPAALQFDSGDES</sequence>
<dbReference type="Proteomes" id="UP000663629">
    <property type="component" value="Chromosome 1"/>
</dbReference>
<protein>
    <submittedName>
        <fullName evidence="1">Uncharacterized protein</fullName>
    </submittedName>
</protein>
<evidence type="ECO:0000313" key="2">
    <source>
        <dbReference type="Proteomes" id="UP000663629"/>
    </source>
</evidence>
<dbReference type="EMBL" id="CP070368">
    <property type="protein sequence ID" value="QRZ12677.1"/>
    <property type="molecule type" value="Genomic_DNA"/>
</dbReference>
<reference evidence="1 2" key="1">
    <citation type="submission" date="2021-02" db="EMBL/GenBank/DDBJ databases">
        <title>Paracoccus methylovroum sp.nov., a new methanol and methylamine utilizing methylotrophic denitrifer.</title>
        <authorList>
            <person name="Timsy T."/>
            <person name="Behrendt U."/>
            <person name="Ulrich A."/>
            <person name="Spanner T."/>
            <person name="Foesel B.U."/>
            <person name="Horn M.A."/>
            <person name="Kolb S."/>
        </authorList>
    </citation>
    <scope>NUCLEOTIDE SEQUENCE [LARGE SCALE GENOMIC DNA]</scope>
    <source>
        <strain evidence="1 2">H4-D09</strain>
    </source>
</reference>
<proteinExistence type="predicted"/>
<accession>A0ABX7JEL8</accession>
<keyword evidence="2" id="KW-1185">Reference proteome</keyword>
<organism evidence="1 2">
    <name type="scientific">Paracoccus methylovorus</name>
    <dbReference type="NCBI Taxonomy" id="2812658"/>
    <lineage>
        <taxon>Bacteria</taxon>
        <taxon>Pseudomonadati</taxon>
        <taxon>Pseudomonadota</taxon>
        <taxon>Alphaproteobacteria</taxon>
        <taxon>Rhodobacterales</taxon>
        <taxon>Paracoccaceae</taxon>
        <taxon>Paracoccus</taxon>
    </lineage>
</organism>
<gene>
    <name evidence="1" type="ORF">JWJ88_08645</name>
</gene>